<proteinExistence type="predicted"/>
<reference evidence="5" key="1">
    <citation type="submission" date="2020-10" db="EMBL/GenBank/DDBJ databases">
        <authorList>
            <person name="Gilroy R."/>
        </authorList>
    </citation>
    <scope>NUCLEOTIDE SEQUENCE</scope>
    <source>
        <strain evidence="5">35461</strain>
    </source>
</reference>
<feature type="short sequence motif" description="Histidine triad motif" evidence="2 3">
    <location>
        <begin position="97"/>
        <end position="101"/>
    </location>
</feature>
<protein>
    <submittedName>
        <fullName evidence="5">HIT family protein</fullName>
    </submittedName>
</protein>
<dbReference type="Pfam" id="PF01230">
    <property type="entry name" value="HIT"/>
    <property type="match status" value="1"/>
</dbReference>
<organism evidence="5 6">
    <name type="scientific">Candidatus Spyradenecus faecavium</name>
    <dbReference type="NCBI Taxonomy" id="2840947"/>
    <lineage>
        <taxon>Bacteria</taxon>
        <taxon>Pseudomonadati</taxon>
        <taxon>Lentisphaerota</taxon>
        <taxon>Lentisphaeria</taxon>
        <taxon>Lentisphaerales</taxon>
        <taxon>Lentisphaeraceae</taxon>
        <taxon>Lentisphaeraceae incertae sedis</taxon>
        <taxon>Candidatus Spyradenecus</taxon>
    </lineage>
</organism>
<dbReference type="InterPro" id="IPR011146">
    <property type="entry name" value="HIT-like"/>
</dbReference>
<name>A0A9D1NLD7_9BACT</name>
<dbReference type="InterPro" id="IPR001310">
    <property type="entry name" value="Histidine_triad_HIT"/>
</dbReference>
<dbReference type="AlphaFoldDB" id="A0A9D1NLD7"/>
<dbReference type="PROSITE" id="PS51084">
    <property type="entry name" value="HIT_2"/>
    <property type="match status" value="1"/>
</dbReference>
<sequence length="136" mass="14952">MEDCLFCKIIRGEIPSTKLFEDAHAYAFLDINPFGKGHTLVVPKFHAEQLFFLPPEELAGVMPAVQRVACLLRRKLGCDGLALMQLNGACAGQTVGHVHFHLIPRYAGQPAGWAPLEGEAAREAKDFEALRKQILG</sequence>
<dbReference type="Proteomes" id="UP000886845">
    <property type="component" value="Unassembled WGS sequence"/>
</dbReference>
<evidence type="ECO:0000256" key="3">
    <source>
        <dbReference type="PROSITE-ProRule" id="PRU00464"/>
    </source>
</evidence>
<evidence type="ECO:0000256" key="2">
    <source>
        <dbReference type="PIRSR" id="PIRSR601310-3"/>
    </source>
</evidence>
<evidence type="ECO:0000313" key="5">
    <source>
        <dbReference type="EMBL" id="HIV08498.1"/>
    </source>
</evidence>
<dbReference type="PRINTS" id="PR00332">
    <property type="entry name" value="HISTRIAD"/>
</dbReference>
<dbReference type="GO" id="GO:0003824">
    <property type="term" value="F:catalytic activity"/>
    <property type="evidence" value="ECO:0007669"/>
    <property type="project" value="InterPro"/>
</dbReference>
<dbReference type="SUPFAM" id="SSF54197">
    <property type="entry name" value="HIT-like"/>
    <property type="match status" value="1"/>
</dbReference>
<comment type="caution">
    <text evidence="5">The sequence shown here is derived from an EMBL/GenBank/DDBJ whole genome shotgun (WGS) entry which is preliminary data.</text>
</comment>
<dbReference type="Gene3D" id="3.30.428.10">
    <property type="entry name" value="HIT-like"/>
    <property type="match status" value="1"/>
</dbReference>
<dbReference type="InterPro" id="IPR036265">
    <property type="entry name" value="HIT-like_sf"/>
</dbReference>
<evidence type="ECO:0000259" key="4">
    <source>
        <dbReference type="PROSITE" id="PS51084"/>
    </source>
</evidence>
<accession>A0A9D1NLD7</accession>
<dbReference type="InterPro" id="IPR039384">
    <property type="entry name" value="HINT"/>
</dbReference>
<dbReference type="CDD" id="cd01277">
    <property type="entry name" value="HINT_subgroup"/>
    <property type="match status" value="1"/>
</dbReference>
<evidence type="ECO:0000256" key="1">
    <source>
        <dbReference type="PIRSR" id="PIRSR601310-1"/>
    </source>
</evidence>
<dbReference type="EMBL" id="DVOR01000003">
    <property type="protein sequence ID" value="HIV08498.1"/>
    <property type="molecule type" value="Genomic_DNA"/>
</dbReference>
<feature type="domain" description="HIT" evidence="4">
    <location>
        <begin position="5"/>
        <end position="112"/>
    </location>
</feature>
<reference evidence="5" key="2">
    <citation type="journal article" date="2021" name="PeerJ">
        <title>Extensive microbial diversity within the chicken gut microbiome revealed by metagenomics and culture.</title>
        <authorList>
            <person name="Gilroy R."/>
            <person name="Ravi A."/>
            <person name="Getino M."/>
            <person name="Pursley I."/>
            <person name="Horton D.L."/>
            <person name="Alikhan N.F."/>
            <person name="Baker D."/>
            <person name="Gharbi K."/>
            <person name="Hall N."/>
            <person name="Watson M."/>
            <person name="Adriaenssens E.M."/>
            <person name="Foster-Nyarko E."/>
            <person name="Jarju S."/>
            <person name="Secka A."/>
            <person name="Antonio M."/>
            <person name="Oren A."/>
            <person name="Chaudhuri R.R."/>
            <person name="La Ragione R."/>
            <person name="Hildebrand F."/>
            <person name="Pallen M.J."/>
        </authorList>
    </citation>
    <scope>NUCLEOTIDE SEQUENCE</scope>
    <source>
        <strain evidence="5">35461</strain>
    </source>
</reference>
<gene>
    <name evidence="5" type="ORF">IAC79_00080</name>
</gene>
<dbReference type="GO" id="GO:0009117">
    <property type="term" value="P:nucleotide metabolic process"/>
    <property type="evidence" value="ECO:0007669"/>
    <property type="project" value="TreeGrafter"/>
</dbReference>
<dbReference type="PANTHER" id="PTHR46648:SF1">
    <property type="entry name" value="ADENOSINE 5'-MONOPHOSPHORAMIDASE HNT1"/>
    <property type="match status" value="1"/>
</dbReference>
<feature type="active site" description="Tele-AMP-histidine intermediate" evidence="1">
    <location>
        <position position="99"/>
    </location>
</feature>
<dbReference type="PANTHER" id="PTHR46648">
    <property type="entry name" value="HIT FAMILY PROTEIN 1"/>
    <property type="match status" value="1"/>
</dbReference>
<evidence type="ECO:0000313" key="6">
    <source>
        <dbReference type="Proteomes" id="UP000886845"/>
    </source>
</evidence>